<dbReference type="KEGG" id="pgv:SL003B_p0004"/>
<dbReference type="Proteomes" id="UP000008130">
    <property type="component" value="Plasmid pSL003B"/>
</dbReference>
<feature type="compositionally biased region" description="Basic and acidic residues" evidence="1">
    <location>
        <begin position="299"/>
        <end position="333"/>
    </location>
</feature>
<evidence type="ECO:0000256" key="1">
    <source>
        <dbReference type="SAM" id="MobiDB-lite"/>
    </source>
</evidence>
<protein>
    <submittedName>
        <fullName evidence="2">Uncharacterized protein</fullName>
    </submittedName>
</protein>
<geneLocation type="plasmid" evidence="2 3">
    <name>pSL003B</name>
</geneLocation>
<organism evidence="2 3">
    <name type="scientific">Polymorphum gilvum (strain LMG 25793 / CGMCC 1.9160 / SL003B-26A1)</name>
    <dbReference type="NCBI Taxonomy" id="991905"/>
    <lineage>
        <taxon>Bacteria</taxon>
        <taxon>Pseudomonadati</taxon>
        <taxon>Pseudomonadota</taxon>
        <taxon>Alphaproteobacteria</taxon>
        <taxon>Rhodobacterales</taxon>
        <taxon>Paracoccaceae</taxon>
        <taxon>Polymorphum</taxon>
    </lineage>
</organism>
<dbReference type="InterPro" id="IPR045738">
    <property type="entry name" value="DUF6088"/>
</dbReference>
<sequence length="353" mass="39745">MNEPRRLRGCARSAIALPIDRVGRKQLLYRPDRTIPNAFRVGTADANHSRFQHSSMNIRSVCPKFVCVFRTRLLSEKSIHLSDMAADSPDLKSAMLERIRGDSPRKVWTPSDFVDLASRDAVDKALQRLTKTEILRRIDRGLYDQPGFNKLTQKPNPPDPRSVIDAVGRRDQTRMLVDGMTAANDLGLTDAVPAKIIVHTDARRRPIKLGNVTITFRPTAASKLFWAGRPAMRVVQALYWLRDILLREGESDRVSGKLAKLFEDPAVGAAIKADLAAGITALPTWMWTFLKPLIEGERGDHDQHVSSDRTADDHDADDHHRDDDDGHRHGDPRLKRKSVSTRIASNKRSHSRQ</sequence>
<keyword evidence="3" id="KW-1185">Reference proteome</keyword>
<evidence type="ECO:0000313" key="2">
    <source>
        <dbReference type="EMBL" id="ADZ72767.1"/>
    </source>
</evidence>
<dbReference type="AlphaFoldDB" id="F2J6Z7"/>
<name>F2J6Z7_POLGS</name>
<gene>
    <name evidence="2" type="ordered locus">SL003B_p0004</name>
</gene>
<feature type="compositionally biased region" description="Basic residues" evidence="1">
    <location>
        <begin position="334"/>
        <end position="353"/>
    </location>
</feature>
<dbReference type="HOGENOM" id="CLU_067316_0_0_5"/>
<dbReference type="Pfam" id="PF19570">
    <property type="entry name" value="DUF6088"/>
    <property type="match status" value="1"/>
</dbReference>
<feature type="region of interest" description="Disordered" evidence="1">
    <location>
        <begin position="299"/>
        <end position="353"/>
    </location>
</feature>
<dbReference type="eggNOG" id="COG5340">
    <property type="taxonomic scope" value="Bacteria"/>
</dbReference>
<dbReference type="RefSeq" id="WP_013650716.1">
    <property type="nucleotide sequence ID" value="NC_015258.1"/>
</dbReference>
<reference evidence="2 3" key="1">
    <citation type="journal article" date="2011" name="J. Bacteriol.">
        <title>Complete genome sequence of Polymorphum gilvum SL003B-26A1T, a crude oil-degrading bacterium from oil-polluted saline soil.</title>
        <authorList>
            <person name="Li S.G."/>
            <person name="Tang Y.Q."/>
            <person name="Nie Y."/>
            <person name="Cai M."/>
            <person name="Wu X.L."/>
        </authorList>
    </citation>
    <scope>NUCLEOTIDE SEQUENCE [LARGE SCALE GENOMIC DNA]</scope>
    <source>
        <strain evidence="3">LMG 25793 / CGMCC 1.9160 / SL003B-26A1</strain>
        <plasmid evidence="2 3">pSL003B</plasmid>
    </source>
</reference>
<keyword evidence="2" id="KW-0614">Plasmid</keyword>
<proteinExistence type="predicted"/>
<dbReference type="EMBL" id="CP002569">
    <property type="protein sequence ID" value="ADZ72767.1"/>
    <property type="molecule type" value="Genomic_DNA"/>
</dbReference>
<evidence type="ECO:0000313" key="3">
    <source>
        <dbReference type="Proteomes" id="UP000008130"/>
    </source>
</evidence>
<accession>F2J6Z7</accession>